<accession>A0A5C5E5Z0</accession>
<feature type="domain" description="Cell envelope-related transcriptional attenuator" evidence="3">
    <location>
        <begin position="104"/>
        <end position="254"/>
    </location>
</feature>
<dbReference type="InterPro" id="IPR050922">
    <property type="entry name" value="LytR/CpsA/Psr_CW_biosynth"/>
</dbReference>
<dbReference type="Proteomes" id="UP000313395">
    <property type="component" value="Unassembled WGS sequence"/>
</dbReference>
<keyword evidence="2" id="KW-0812">Transmembrane</keyword>
<dbReference type="AlphaFoldDB" id="A0A5C5E5Z0"/>
<dbReference type="NCBIfam" id="TIGR00350">
    <property type="entry name" value="lytR_cpsA_psr"/>
    <property type="match status" value="1"/>
</dbReference>
<gene>
    <name evidence="4" type="ORF">FHK04_09240</name>
</gene>
<dbReference type="PANTHER" id="PTHR33392">
    <property type="entry name" value="POLYISOPRENYL-TEICHOIC ACID--PEPTIDOGLYCAN TEICHOIC ACID TRANSFERASE TAGU"/>
    <property type="match status" value="1"/>
</dbReference>
<feature type="transmembrane region" description="Helical" evidence="2">
    <location>
        <begin position="32"/>
        <end position="52"/>
    </location>
</feature>
<dbReference type="Gene3D" id="3.40.630.190">
    <property type="entry name" value="LCP protein"/>
    <property type="match status" value="1"/>
</dbReference>
<organism evidence="4 5">
    <name type="scientific">Trichococcus shcherbakoviae subsp. psychrophilus</name>
    <dbReference type="NCBI Taxonomy" id="2585775"/>
    <lineage>
        <taxon>Bacteria</taxon>
        <taxon>Bacillati</taxon>
        <taxon>Bacillota</taxon>
        <taxon>Bacilli</taxon>
        <taxon>Lactobacillales</taxon>
        <taxon>Carnobacteriaceae</taxon>
        <taxon>Trichococcus</taxon>
    </lineage>
</organism>
<comment type="similarity">
    <text evidence="1">Belongs to the LytR/CpsA/Psr (LCP) family.</text>
</comment>
<protein>
    <submittedName>
        <fullName evidence="4">Transcriptional regulator</fullName>
    </submittedName>
</protein>
<keyword evidence="2" id="KW-1133">Transmembrane helix</keyword>
<evidence type="ECO:0000313" key="5">
    <source>
        <dbReference type="Proteomes" id="UP000313395"/>
    </source>
</evidence>
<evidence type="ECO:0000259" key="3">
    <source>
        <dbReference type="Pfam" id="PF03816"/>
    </source>
</evidence>
<evidence type="ECO:0000313" key="4">
    <source>
        <dbReference type="EMBL" id="TNV68391.1"/>
    </source>
</evidence>
<dbReference type="PANTHER" id="PTHR33392:SF6">
    <property type="entry name" value="POLYISOPRENYL-TEICHOIC ACID--PEPTIDOGLYCAN TEICHOIC ACID TRANSFERASE TAGU"/>
    <property type="match status" value="1"/>
</dbReference>
<name>A0A5C5E5Z0_9LACT</name>
<sequence>MGCYAAALRRKRLKSMNDTRSNYFKKKKRNRIIILSLVGFALVAFALFWTVYDDVESTLKTVFEDVETENMRKEEVSVDATHPISFALLGIDMYGDGIAEGSGRSDTIIVATVNPKTKKTTIVSVPRDSYAEMVGYETNSYPEYNDKITHAYAFGSTQMAINSIQEFLNVPIDYYVEINMQGLHDIVEAIGGIELTSPLTFEFEGSSFVEGETVIADGWDALAFARMRKEDPEGDLGRQNRQRMVIKAILDKLISIDSVTNYKKILSAVEVNIQTNLSFEDLLDIKSGYVDALDTFTQLSIAGEELYYDEIYYYYVDPEERLRIANTLRDELEIDQVQFSDMNLSDADSSFGFGQMTSAGSVTGTSDFDSIEETDEAANN</sequence>
<comment type="caution">
    <text evidence="4">The sequence shown here is derived from an EMBL/GenBank/DDBJ whole genome shotgun (WGS) entry which is preliminary data.</text>
</comment>
<proteinExistence type="inferred from homology"/>
<dbReference type="EMBL" id="VENO01000003">
    <property type="protein sequence ID" value="TNV68391.1"/>
    <property type="molecule type" value="Genomic_DNA"/>
</dbReference>
<reference evidence="4 5" key="1">
    <citation type="submission" date="2019-06" db="EMBL/GenBank/DDBJ databases">
        <title>Description Trichococcus psychrophilus sp. nov., isolated from a cold spring, by genomic and phenotypic analyses.</title>
        <authorList>
            <person name="Zakharyuk A."/>
        </authorList>
    </citation>
    <scope>NUCLEOTIDE SEQUENCE [LARGE SCALE GENOMIC DNA]</scope>
    <source>
        <strain evidence="4 5">SKBG</strain>
    </source>
</reference>
<keyword evidence="2" id="KW-0472">Membrane</keyword>
<evidence type="ECO:0000256" key="1">
    <source>
        <dbReference type="ARBA" id="ARBA00006068"/>
    </source>
</evidence>
<keyword evidence="5" id="KW-1185">Reference proteome</keyword>
<dbReference type="Pfam" id="PF03816">
    <property type="entry name" value="LytR_cpsA_psr"/>
    <property type="match status" value="1"/>
</dbReference>
<evidence type="ECO:0000256" key="2">
    <source>
        <dbReference type="SAM" id="Phobius"/>
    </source>
</evidence>
<dbReference type="InterPro" id="IPR004474">
    <property type="entry name" value="LytR_CpsA_psr"/>
</dbReference>